<comment type="caution">
    <text evidence="2">The sequence shown here is derived from an EMBL/GenBank/DDBJ whole genome shotgun (WGS) entry which is preliminary data.</text>
</comment>
<sequence>MRIGYRWWIVVCLLLPLLAVARAPVASAALPLGGGAGIIVNGTYCTLTTIGHDKTGDLVGFTAASCGGPDSPVVAEGSEDLGPVGTVVAADGGLNYAVIKFDPAKITPIPDFAGFVINGIGPDPEWKQPECRLGAATGDFCSDNSTIPGPGPYMYMPRGDYQPGDNGGPVTSNGLLVGLITSGMRNPGGGEWVVVPSFQFTHMTKFSRILDDVNANGGPGAGFAPIPA</sequence>
<accession>A0ABU5YT33</accession>
<reference evidence="2 3" key="1">
    <citation type="submission" date="2023-12" db="EMBL/GenBank/DDBJ databases">
        <title>Description of new species of Mycobacterium terrae complex isolated from sewage at the Sao Paulo Zoological Park Foundation in Brazil.</title>
        <authorList>
            <person name="Romagnoli C.L."/>
            <person name="Conceicao E.C."/>
            <person name="Machado E."/>
            <person name="Barreto L.B.P.F."/>
            <person name="Sharma A."/>
            <person name="Silva N.M."/>
            <person name="Marques L.E."/>
            <person name="Juliana M.A."/>
            <person name="Lourenco M.C.S."/>
            <person name="Digiampietri L.A."/>
            <person name="Suffys P.N."/>
            <person name="Viana-Niero C."/>
        </authorList>
    </citation>
    <scope>NUCLEOTIDE SEQUENCE [LARGE SCALE GENOMIC DNA]</scope>
    <source>
        <strain evidence="2 3">MYC017</strain>
    </source>
</reference>
<feature type="signal peptide" evidence="1">
    <location>
        <begin position="1"/>
        <end position="28"/>
    </location>
</feature>
<gene>
    <name evidence="2" type="ORF">K5L39_03655</name>
</gene>
<feature type="chain" id="PRO_5045295325" evidence="1">
    <location>
        <begin position="29"/>
        <end position="228"/>
    </location>
</feature>
<evidence type="ECO:0000256" key="1">
    <source>
        <dbReference type="SAM" id="SignalP"/>
    </source>
</evidence>
<dbReference type="RefSeq" id="WP_329779430.1">
    <property type="nucleotide sequence ID" value="NZ_JAYJJQ010000003.1"/>
</dbReference>
<keyword evidence="3" id="KW-1185">Reference proteome</keyword>
<dbReference type="InterPro" id="IPR009003">
    <property type="entry name" value="Peptidase_S1_PA"/>
</dbReference>
<evidence type="ECO:0000313" key="2">
    <source>
        <dbReference type="EMBL" id="MEB3068273.1"/>
    </source>
</evidence>
<organism evidence="2 3">
    <name type="scientific">[Mycobacterium] vasticus</name>
    <dbReference type="NCBI Taxonomy" id="2875777"/>
    <lineage>
        <taxon>Bacteria</taxon>
        <taxon>Bacillati</taxon>
        <taxon>Actinomycetota</taxon>
        <taxon>Actinomycetes</taxon>
        <taxon>Mycobacteriales</taxon>
        <taxon>Mycobacteriaceae</taxon>
        <taxon>Mycolicibacter</taxon>
    </lineage>
</organism>
<keyword evidence="1" id="KW-0732">Signal</keyword>
<protein>
    <submittedName>
        <fullName evidence="2">Serine protease</fullName>
    </submittedName>
</protein>
<dbReference type="GO" id="GO:0008233">
    <property type="term" value="F:peptidase activity"/>
    <property type="evidence" value="ECO:0007669"/>
    <property type="project" value="UniProtKB-KW"/>
</dbReference>
<keyword evidence="2" id="KW-0645">Protease</keyword>
<dbReference type="Proteomes" id="UP001299283">
    <property type="component" value="Unassembled WGS sequence"/>
</dbReference>
<name>A0ABU5YT33_9MYCO</name>
<evidence type="ECO:0000313" key="3">
    <source>
        <dbReference type="Proteomes" id="UP001299283"/>
    </source>
</evidence>
<dbReference type="SUPFAM" id="SSF50494">
    <property type="entry name" value="Trypsin-like serine proteases"/>
    <property type="match status" value="1"/>
</dbReference>
<proteinExistence type="predicted"/>
<dbReference type="EMBL" id="JAYJJQ010000003">
    <property type="protein sequence ID" value="MEB3068273.1"/>
    <property type="molecule type" value="Genomic_DNA"/>
</dbReference>
<keyword evidence="2" id="KW-0378">Hydrolase</keyword>
<dbReference type="GO" id="GO:0006508">
    <property type="term" value="P:proteolysis"/>
    <property type="evidence" value="ECO:0007669"/>
    <property type="project" value="UniProtKB-KW"/>
</dbReference>